<reference evidence="9 10" key="2">
    <citation type="submission" date="2017-07" db="EMBL/GenBank/DDBJ databases">
        <title>Candidatus Dactylopiibacterium carminicum, a nitrogen-fixing symbiont of the cochineal insect Dactylopius coccus and Dactylopius opuntiae (Hemiptera: Coccoidea: Dactylopiidae).</title>
        <authorList>
            <person name="Vera A."/>
        </authorList>
    </citation>
    <scope>NUCLEOTIDE SEQUENCE [LARGE SCALE GENOMIC DNA]</scope>
    <source>
        <strain evidence="9 10">NFDCM</strain>
    </source>
</reference>
<feature type="domain" description="Thioredoxin" evidence="7">
    <location>
        <begin position="1"/>
        <end position="109"/>
    </location>
</feature>
<dbReference type="OrthoDB" id="9026900at2"/>
<evidence type="ECO:0000313" key="11">
    <source>
        <dbReference type="Proteomes" id="UP000623509"/>
    </source>
</evidence>
<dbReference type="Pfam" id="PF00085">
    <property type="entry name" value="Thioredoxin"/>
    <property type="match status" value="1"/>
</dbReference>
<keyword evidence="4" id="KW-1015">Disulfide bond</keyword>
<evidence type="ECO:0000256" key="4">
    <source>
        <dbReference type="ARBA" id="ARBA00023157"/>
    </source>
</evidence>
<dbReference type="Gene3D" id="3.40.30.10">
    <property type="entry name" value="Glutaredoxin"/>
    <property type="match status" value="1"/>
</dbReference>
<sequence>MAGLILEVSEETFENDVLASKLPVLLDLWAPWCGPCKAVAPVLNNLAPEYEGALVIAKLDVEKYPAVQKRLGVRGIPTLILFREGKEVSRVVGVKRADEFRRWLAEEGITAPEGANAVRVDQGAGAGAFHGDAELREWLLARLCRRAAAGCVDAANSSTWYDGKGSMTTAMVSHASAEVFTQVTGMPASFGAALEFCTPGAVDEQSVLRLLEDVRPGADLRQVGARLALHMLGDSMADWPALLGAELDTVRTTWISLGNRKLAGESVGKAEWQALASALEAVSAKPRAPERAAQTEILVSLRALTPLPASDDTGAWGGGLTYGGRFLKKVLAGILLGWTTEFGIEAFRDGWFQALEAKQPGGKFTQESLGDARNAWIAEHGDKQAVMDAFYRDYQANLAPVYENAIAELKRLIQAAPVVVAQA</sequence>
<evidence type="ECO:0000256" key="2">
    <source>
        <dbReference type="ARBA" id="ARBA00022448"/>
    </source>
</evidence>
<dbReference type="Proteomes" id="UP000216107">
    <property type="component" value="Unassembled WGS sequence"/>
</dbReference>
<evidence type="ECO:0000313" key="10">
    <source>
        <dbReference type="Proteomes" id="UP000216107"/>
    </source>
</evidence>
<name>A0A272EXR6_9RHOO</name>
<dbReference type="Proteomes" id="UP000623509">
    <property type="component" value="Unassembled WGS sequence"/>
</dbReference>
<evidence type="ECO:0000256" key="1">
    <source>
        <dbReference type="ARBA" id="ARBA00008987"/>
    </source>
</evidence>
<dbReference type="EMBL" id="NMRN01000003">
    <property type="protein sequence ID" value="PAS94914.1"/>
    <property type="molecule type" value="Genomic_DNA"/>
</dbReference>
<dbReference type="InterPro" id="IPR036249">
    <property type="entry name" value="Thioredoxin-like_sf"/>
</dbReference>
<evidence type="ECO:0000256" key="6">
    <source>
        <dbReference type="NCBIfam" id="TIGR01068"/>
    </source>
</evidence>
<dbReference type="InterPro" id="IPR013766">
    <property type="entry name" value="Thioredoxin_domain"/>
</dbReference>
<evidence type="ECO:0000259" key="7">
    <source>
        <dbReference type="PROSITE" id="PS51352"/>
    </source>
</evidence>
<proteinExistence type="inferred from homology"/>
<dbReference type="SUPFAM" id="SSF52833">
    <property type="entry name" value="Thioredoxin-like"/>
    <property type="match status" value="1"/>
</dbReference>
<dbReference type="PRINTS" id="PR00421">
    <property type="entry name" value="THIOREDOXIN"/>
</dbReference>
<evidence type="ECO:0000313" key="9">
    <source>
        <dbReference type="EMBL" id="PAS94914.1"/>
    </source>
</evidence>
<evidence type="ECO:0000256" key="3">
    <source>
        <dbReference type="ARBA" id="ARBA00022982"/>
    </source>
</evidence>
<dbReference type="InterPro" id="IPR017937">
    <property type="entry name" value="Thioredoxin_CS"/>
</dbReference>
<gene>
    <name evidence="9" type="primary">trxA</name>
    <name evidence="8" type="ORF">BGI27_02140</name>
    <name evidence="9" type="ORF">CGU29_02025</name>
</gene>
<dbReference type="GO" id="GO:0005829">
    <property type="term" value="C:cytosol"/>
    <property type="evidence" value="ECO:0007669"/>
    <property type="project" value="TreeGrafter"/>
</dbReference>
<comment type="similarity">
    <text evidence="1">Belongs to the thioredoxin family.</text>
</comment>
<organism evidence="9 10">
    <name type="scientific">Candidatus Dactylopiibacterium carminicum</name>
    <dbReference type="NCBI Taxonomy" id="857335"/>
    <lineage>
        <taxon>Bacteria</taxon>
        <taxon>Pseudomonadati</taxon>
        <taxon>Pseudomonadota</taxon>
        <taxon>Betaproteobacteria</taxon>
        <taxon>Rhodocyclales</taxon>
        <taxon>Rhodocyclaceae</taxon>
        <taxon>Candidatus Dactylopiibacterium</taxon>
    </lineage>
</organism>
<dbReference type="AlphaFoldDB" id="A0A272EXR6"/>
<dbReference type="GO" id="GO:0015035">
    <property type="term" value="F:protein-disulfide reductase activity"/>
    <property type="evidence" value="ECO:0007669"/>
    <property type="project" value="UniProtKB-UniRule"/>
</dbReference>
<accession>A0A272EXR6</accession>
<dbReference type="GO" id="GO:0045454">
    <property type="term" value="P:cell redox homeostasis"/>
    <property type="evidence" value="ECO:0007669"/>
    <property type="project" value="TreeGrafter"/>
</dbReference>
<evidence type="ECO:0000313" key="8">
    <source>
        <dbReference type="EMBL" id="KAF7600517.1"/>
    </source>
</evidence>
<comment type="caution">
    <text evidence="9">The sequence shown here is derived from an EMBL/GenBank/DDBJ whole genome shotgun (WGS) entry which is preliminary data.</text>
</comment>
<reference evidence="8 11" key="1">
    <citation type="submission" date="2016-08" db="EMBL/GenBank/DDBJ databases">
        <title>Candidatus Dactylopiibacterium carminicum genome sequence.</title>
        <authorList>
            <person name="Ramirez-Puebla S.T."/>
            <person name="Ormeno-Orrillo E."/>
            <person name="Vera-Ponce De Leon A."/>
            <person name="Luis L."/>
            <person name="Sanchez-Flores A."/>
            <person name="Monica R."/>
            <person name="Martinez-Romero E."/>
        </authorList>
    </citation>
    <scope>NUCLEOTIDE SEQUENCE [LARGE SCALE GENOMIC DNA]</scope>
    <source>
        <strain evidence="8">END1</strain>
    </source>
</reference>
<keyword evidence="3" id="KW-0249">Electron transport</keyword>
<dbReference type="EMBL" id="MDUX01000004">
    <property type="protein sequence ID" value="KAF7600517.1"/>
    <property type="molecule type" value="Genomic_DNA"/>
</dbReference>
<keyword evidence="11" id="KW-1185">Reference proteome</keyword>
<dbReference type="PROSITE" id="PS00194">
    <property type="entry name" value="THIOREDOXIN_1"/>
    <property type="match status" value="1"/>
</dbReference>
<evidence type="ECO:0000256" key="5">
    <source>
        <dbReference type="ARBA" id="ARBA00023284"/>
    </source>
</evidence>
<keyword evidence="2" id="KW-0813">Transport</keyword>
<dbReference type="FunFam" id="3.40.30.10:FF:000001">
    <property type="entry name" value="Thioredoxin"/>
    <property type="match status" value="1"/>
</dbReference>
<dbReference type="CDD" id="cd02947">
    <property type="entry name" value="TRX_family"/>
    <property type="match status" value="1"/>
</dbReference>
<dbReference type="RefSeq" id="WP_095523273.1">
    <property type="nucleotide sequence ID" value="NZ_MDUX01000004.1"/>
</dbReference>
<dbReference type="PANTHER" id="PTHR45663:SF11">
    <property type="entry name" value="GEO12009P1"/>
    <property type="match status" value="1"/>
</dbReference>
<dbReference type="NCBIfam" id="TIGR01068">
    <property type="entry name" value="thioredoxin"/>
    <property type="match status" value="1"/>
</dbReference>
<dbReference type="InterPro" id="IPR005746">
    <property type="entry name" value="Thioredoxin"/>
</dbReference>
<keyword evidence="5" id="KW-0676">Redox-active center</keyword>
<dbReference type="PROSITE" id="PS51352">
    <property type="entry name" value="THIOREDOXIN_2"/>
    <property type="match status" value="1"/>
</dbReference>
<protein>
    <recommendedName>
        <fullName evidence="6">Thioredoxin</fullName>
    </recommendedName>
</protein>
<dbReference type="PANTHER" id="PTHR45663">
    <property type="entry name" value="GEO12009P1"/>
    <property type="match status" value="1"/>
</dbReference>